<dbReference type="EMBL" id="JAOCJW010000011">
    <property type="protein sequence ID" value="MDH2005353.1"/>
    <property type="molecule type" value="Genomic_DNA"/>
</dbReference>
<evidence type="ECO:0000259" key="1">
    <source>
        <dbReference type="Pfam" id="PF26115"/>
    </source>
</evidence>
<dbReference type="RefSeq" id="WP_279853308.1">
    <property type="nucleotide sequence ID" value="NZ_JAOCIA010000008.1"/>
</dbReference>
<dbReference type="Proteomes" id="UP001161294">
    <property type="component" value="Unassembled WGS sequence"/>
</dbReference>
<sequence>MGETKNIGEIADVLSRDIFRHFLWNTHPKSDDNFDCTNEKHLGEGGKPKATHPGDVVFFYQDPYLGKVVYLHTDLKSYGKDSITSTSLRGAFKSLCMTVDCARASDSWRSKYSIDESEAYEVRGMLFIHNHDNGYDKPFYEAIDKVDLQALPVAAGTQLHFLGPKDIQRLYSIANDIRCLKGDGELPSTYTFYYPDLVMTRRQGDVWGQPATVEVLTAPYLIIKHQETERQSAGYIIYYNAPACSPEEFEYFLDSLSRFQMLESGERILLRVTDQNAPNDLKSIFLTAQKRYVKAWGFDPAREEVLGNIKIERITSVTSTYNPGDMGWRE</sequence>
<dbReference type="Pfam" id="PF26115">
    <property type="entry name" value="PDDEXK_GAPS4"/>
    <property type="match status" value="1"/>
</dbReference>
<accession>A0AA43AUF3</accession>
<proteinExistence type="predicted"/>
<name>A0AA43AUF3_9BURK</name>
<gene>
    <name evidence="2" type="ORF">N5J23_07330</name>
</gene>
<dbReference type="AlphaFoldDB" id="A0AA43AUF3"/>
<protein>
    <recommendedName>
        <fullName evidence="1">GAPS4 PD-(D/E)XK nuclease domain-containing protein</fullName>
    </recommendedName>
</protein>
<organism evidence="2 3">
    <name type="scientific">Comamonas aquatica</name>
    <dbReference type="NCBI Taxonomy" id="225991"/>
    <lineage>
        <taxon>Bacteria</taxon>
        <taxon>Pseudomonadati</taxon>
        <taxon>Pseudomonadota</taxon>
        <taxon>Betaproteobacteria</taxon>
        <taxon>Burkholderiales</taxon>
        <taxon>Comamonadaceae</taxon>
        <taxon>Comamonas</taxon>
    </lineage>
</organism>
<feature type="domain" description="GAPS4 PD-(D/E)XK nuclease" evidence="1">
    <location>
        <begin position="1"/>
        <end position="147"/>
    </location>
</feature>
<comment type="caution">
    <text evidence="2">The sequence shown here is derived from an EMBL/GenBank/DDBJ whole genome shotgun (WGS) entry which is preliminary data.</text>
</comment>
<reference evidence="2" key="1">
    <citation type="submission" date="2022-09" db="EMBL/GenBank/DDBJ databases">
        <title>Intensive care unit water sources are persistently colonized with multi-drug resistant bacteria and are the site of extensive horizontal gene transfer of antibiotic resistance genes.</title>
        <authorList>
            <person name="Diorio-Toth L."/>
        </authorList>
    </citation>
    <scope>NUCLEOTIDE SEQUENCE</scope>
    <source>
        <strain evidence="2">GD03686</strain>
    </source>
</reference>
<evidence type="ECO:0000313" key="3">
    <source>
        <dbReference type="Proteomes" id="UP001161294"/>
    </source>
</evidence>
<dbReference type="InterPro" id="IPR058873">
    <property type="entry name" value="PDDEXK_GAPS4"/>
</dbReference>
<evidence type="ECO:0000313" key="2">
    <source>
        <dbReference type="EMBL" id="MDH2005353.1"/>
    </source>
</evidence>